<evidence type="ECO:0000259" key="1">
    <source>
        <dbReference type="PROSITE" id="PS51186"/>
    </source>
</evidence>
<dbReference type="GO" id="GO:0016747">
    <property type="term" value="F:acyltransferase activity, transferring groups other than amino-acyl groups"/>
    <property type="evidence" value="ECO:0007669"/>
    <property type="project" value="InterPro"/>
</dbReference>
<keyword evidence="2" id="KW-0808">Transferase</keyword>
<dbReference type="CDD" id="cd04301">
    <property type="entry name" value="NAT_SF"/>
    <property type="match status" value="1"/>
</dbReference>
<reference evidence="2 3" key="1">
    <citation type="journal article" date="2014" name="PLoS Genet.">
        <title>Phylogenetically driven sequencing of extremely halophilic archaea reveals strategies for static and dynamic osmo-response.</title>
        <authorList>
            <person name="Becker E.A."/>
            <person name="Seitzer P.M."/>
            <person name="Tritt A."/>
            <person name="Larsen D."/>
            <person name="Krusor M."/>
            <person name="Yao A.I."/>
            <person name="Wu D."/>
            <person name="Madern D."/>
            <person name="Eisen J.A."/>
            <person name="Darling A.E."/>
            <person name="Facciotti M.T."/>
        </authorList>
    </citation>
    <scope>NUCLEOTIDE SEQUENCE [LARGE SCALE GENOMIC DNA]</scope>
    <source>
        <strain evidence="2 3">ATCC BAA-1512</strain>
    </source>
</reference>
<gene>
    <name evidence="2" type="ORF">C440_05048</name>
</gene>
<proteinExistence type="predicted"/>
<dbReference type="Pfam" id="PF00583">
    <property type="entry name" value="Acetyltransf_1"/>
    <property type="match status" value="1"/>
</dbReference>
<dbReference type="STRING" id="662479.C440_05048"/>
<dbReference type="Proteomes" id="UP000011550">
    <property type="component" value="Unassembled WGS sequence"/>
</dbReference>
<feature type="domain" description="N-acetyltransferase" evidence="1">
    <location>
        <begin position="49"/>
        <end position="212"/>
    </location>
</feature>
<dbReference type="InterPro" id="IPR016181">
    <property type="entry name" value="Acyl_CoA_acyltransferase"/>
</dbReference>
<dbReference type="Gene3D" id="3.40.630.30">
    <property type="match status" value="1"/>
</dbReference>
<dbReference type="PROSITE" id="PS51186">
    <property type="entry name" value="GNAT"/>
    <property type="match status" value="1"/>
</dbReference>
<sequence>MPALWRLTRTETAHRVYDALKARGVTGTQMDEYVARTAGVETRNPPSGVEVRALDPEDARVYEQTHEAFAELRDDERAVCAFDADTDPTGDASDGDTRADAAPVGYLFLGDPGLTYRIHPLETDVTFPGGYIRRVFVAPSARNRGIATTLVSRAVSLADKQDAGTVHALVARDNRPSQWTFEANDFRVERTRSYYRVGPWSRRSSTEHGPPV</sequence>
<keyword evidence="3" id="KW-1185">Reference proteome</keyword>
<dbReference type="OrthoDB" id="38613at2157"/>
<name>M0IKD3_9EURY</name>
<dbReference type="RefSeq" id="WP_008318854.1">
    <property type="nucleotide sequence ID" value="NZ_AOLN01000007.1"/>
</dbReference>
<evidence type="ECO:0000313" key="3">
    <source>
        <dbReference type="Proteomes" id="UP000011550"/>
    </source>
</evidence>
<evidence type="ECO:0000313" key="2">
    <source>
        <dbReference type="EMBL" id="ELZ96487.1"/>
    </source>
</evidence>
<dbReference type="PATRIC" id="fig|662479.7.peg.1033"/>
<dbReference type="SUPFAM" id="SSF55729">
    <property type="entry name" value="Acyl-CoA N-acyltransferases (Nat)"/>
    <property type="match status" value="1"/>
</dbReference>
<dbReference type="EMBL" id="AOLN01000007">
    <property type="protein sequence ID" value="ELZ96487.1"/>
    <property type="molecule type" value="Genomic_DNA"/>
</dbReference>
<organism evidence="2 3">
    <name type="scientific">Haloferax mucosum ATCC BAA-1512</name>
    <dbReference type="NCBI Taxonomy" id="662479"/>
    <lineage>
        <taxon>Archaea</taxon>
        <taxon>Methanobacteriati</taxon>
        <taxon>Methanobacteriota</taxon>
        <taxon>Stenosarchaea group</taxon>
        <taxon>Halobacteria</taxon>
        <taxon>Halobacteriales</taxon>
        <taxon>Haloferacaceae</taxon>
        <taxon>Haloferax</taxon>
    </lineage>
</organism>
<comment type="caution">
    <text evidence="2">The sequence shown here is derived from an EMBL/GenBank/DDBJ whole genome shotgun (WGS) entry which is preliminary data.</text>
</comment>
<protein>
    <submittedName>
        <fullName evidence="2">Protein N-acetyltransferase-like protein</fullName>
    </submittedName>
</protein>
<dbReference type="InterPro" id="IPR000182">
    <property type="entry name" value="GNAT_dom"/>
</dbReference>
<accession>M0IKD3</accession>
<dbReference type="AlphaFoldDB" id="M0IKD3"/>